<name>A0AAN6JXA7_9PEZI</name>
<dbReference type="SUPFAM" id="SSF53474">
    <property type="entry name" value="alpha/beta-Hydrolases"/>
    <property type="match status" value="1"/>
</dbReference>
<dbReference type="Pfam" id="PF00450">
    <property type="entry name" value="Peptidase_S10"/>
    <property type="match status" value="1"/>
</dbReference>
<dbReference type="GO" id="GO:0004185">
    <property type="term" value="F:serine-type carboxypeptidase activity"/>
    <property type="evidence" value="ECO:0007669"/>
    <property type="project" value="UniProtKB-UniRule"/>
</dbReference>
<dbReference type="PANTHER" id="PTHR11802">
    <property type="entry name" value="SERINE PROTEASE FAMILY S10 SERINE CARBOXYPEPTIDASE"/>
    <property type="match status" value="1"/>
</dbReference>
<dbReference type="PANTHER" id="PTHR11802:SF116">
    <property type="entry name" value="CARBOXYPEPTIDASE"/>
    <property type="match status" value="1"/>
</dbReference>
<keyword evidence="2 6" id="KW-0121">Carboxypeptidase</keyword>
<protein>
    <recommendedName>
        <fullName evidence="6">Carboxypeptidase</fullName>
        <ecNumber evidence="6">3.4.16.-</ecNumber>
    </recommendedName>
</protein>
<dbReference type="EMBL" id="JAUJLE010000655">
    <property type="protein sequence ID" value="KAK0951893.1"/>
    <property type="molecule type" value="Genomic_DNA"/>
</dbReference>
<evidence type="ECO:0000256" key="3">
    <source>
        <dbReference type="ARBA" id="ARBA00022670"/>
    </source>
</evidence>
<dbReference type="InterPro" id="IPR001563">
    <property type="entry name" value="Peptidase_S10"/>
</dbReference>
<dbReference type="Gene3D" id="3.40.50.1820">
    <property type="entry name" value="alpha/beta hydrolase"/>
    <property type="match status" value="1"/>
</dbReference>
<keyword evidence="4 6" id="KW-0378">Hydrolase</keyword>
<evidence type="ECO:0000256" key="4">
    <source>
        <dbReference type="ARBA" id="ARBA00022801"/>
    </source>
</evidence>
<gene>
    <name evidence="7" type="ORF">LTR91_024729</name>
</gene>
<dbReference type="PRINTS" id="PR00724">
    <property type="entry name" value="CRBOXYPTASEC"/>
</dbReference>
<comment type="caution">
    <text evidence="7">The sequence shown here is derived from an EMBL/GenBank/DDBJ whole genome shotgun (WGS) entry which is preliminary data.</text>
</comment>
<organism evidence="7 8">
    <name type="scientific">Friedmanniomyces endolithicus</name>
    <dbReference type="NCBI Taxonomy" id="329885"/>
    <lineage>
        <taxon>Eukaryota</taxon>
        <taxon>Fungi</taxon>
        <taxon>Dikarya</taxon>
        <taxon>Ascomycota</taxon>
        <taxon>Pezizomycotina</taxon>
        <taxon>Dothideomycetes</taxon>
        <taxon>Dothideomycetidae</taxon>
        <taxon>Mycosphaerellales</taxon>
        <taxon>Teratosphaeriaceae</taxon>
        <taxon>Friedmanniomyces</taxon>
    </lineage>
</organism>
<evidence type="ECO:0000256" key="2">
    <source>
        <dbReference type="ARBA" id="ARBA00022645"/>
    </source>
</evidence>
<evidence type="ECO:0000256" key="1">
    <source>
        <dbReference type="ARBA" id="ARBA00009431"/>
    </source>
</evidence>
<keyword evidence="8" id="KW-1185">Reference proteome</keyword>
<keyword evidence="3 6" id="KW-0645">Protease</keyword>
<dbReference type="PROSITE" id="PS00131">
    <property type="entry name" value="CARBOXYPEPT_SER_SER"/>
    <property type="match status" value="1"/>
</dbReference>
<accession>A0AAN6JXA7</accession>
<dbReference type="InterPro" id="IPR029058">
    <property type="entry name" value="AB_hydrolase_fold"/>
</dbReference>
<dbReference type="GO" id="GO:0006508">
    <property type="term" value="P:proteolysis"/>
    <property type="evidence" value="ECO:0007669"/>
    <property type="project" value="UniProtKB-KW"/>
</dbReference>
<keyword evidence="5" id="KW-0325">Glycoprotein</keyword>
<dbReference type="EC" id="3.4.16.-" evidence="6"/>
<evidence type="ECO:0000256" key="6">
    <source>
        <dbReference type="RuleBase" id="RU361156"/>
    </source>
</evidence>
<evidence type="ECO:0000256" key="5">
    <source>
        <dbReference type="ARBA" id="ARBA00023180"/>
    </source>
</evidence>
<comment type="similarity">
    <text evidence="1 6">Belongs to the peptidase S10 family.</text>
</comment>
<sequence>MVWIDQPVGTGFSPAKNGTPQSIKNEHDVSVDFMGFWKNFMETFDLVGRKVYITGESYAGQYIPYIAYNMLETNNTDYYNVSGIQINDPSINHDDTLIEGTQ</sequence>
<proteinExistence type="inferred from homology"/>
<dbReference type="AlphaFoldDB" id="A0AAN6JXA7"/>
<dbReference type="InterPro" id="IPR018202">
    <property type="entry name" value="Ser_caboxypep_ser_AS"/>
</dbReference>
<evidence type="ECO:0000313" key="8">
    <source>
        <dbReference type="Proteomes" id="UP001175353"/>
    </source>
</evidence>
<dbReference type="Proteomes" id="UP001175353">
    <property type="component" value="Unassembled WGS sequence"/>
</dbReference>
<evidence type="ECO:0000313" key="7">
    <source>
        <dbReference type="EMBL" id="KAK0951893.1"/>
    </source>
</evidence>
<reference evidence="7" key="1">
    <citation type="submission" date="2023-06" db="EMBL/GenBank/DDBJ databases">
        <title>Black Yeasts Isolated from many extreme environments.</title>
        <authorList>
            <person name="Coleine C."/>
            <person name="Stajich J.E."/>
            <person name="Selbmann L."/>
        </authorList>
    </citation>
    <scope>NUCLEOTIDE SEQUENCE</scope>
    <source>
        <strain evidence="7">CCFEE 5200</strain>
    </source>
</reference>